<keyword evidence="8 14" id="KW-1133">Transmembrane helix</keyword>
<keyword evidence="14" id="KW-0961">Cell wall biogenesis/degradation</keyword>
<reference evidence="15 16" key="1">
    <citation type="submission" date="2019-02" db="EMBL/GenBank/DDBJ databases">
        <title>Prokaryotic population dynamics and viral predation in marine succession experiment using metagenomics: the confinement effect.</title>
        <authorList>
            <person name="Haro-Moreno J.M."/>
            <person name="Rodriguez-Valera F."/>
            <person name="Lopez-Perez M."/>
        </authorList>
    </citation>
    <scope>NUCLEOTIDE SEQUENCE [LARGE SCALE GENOMIC DNA]</scope>
    <source>
        <strain evidence="15">MED-G164</strain>
    </source>
</reference>
<dbReference type="EC" id="3.6.1.27" evidence="3 14"/>
<dbReference type="InterPro" id="IPR003824">
    <property type="entry name" value="UppP"/>
</dbReference>
<dbReference type="GO" id="GO:0005886">
    <property type="term" value="C:plasma membrane"/>
    <property type="evidence" value="ECO:0007669"/>
    <property type="project" value="UniProtKB-SubCell"/>
</dbReference>
<gene>
    <name evidence="14" type="primary">uppP</name>
    <name evidence="15" type="ORF">EVA97_02435</name>
</gene>
<dbReference type="GO" id="GO:0071555">
    <property type="term" value="P:cell wall organization"/>
    <property type="evidence" value="ECO:0007669"/>
    <property type="project" value="UniProtKB-KW"/>
</dbReference>
<comment type="subcellular location">
    <subcellularLocation>
        <location evidence="1 14">Cell membrane</location>
        <topology evidence="1 14">Multi-pass membrane protein</topology>
    </subcellularLocation>
</comment>
<dbReference type="PANTHER" id="PTHR30622:SF4">
    <property type="entry name" value="UNDECAPRENYL-DIPHOSPHATASE"/>
    <property type="match status" value="1"/>
</dbReference>
<dbReference type="Pfam" id="PF02673">
    <property type="entry name" value="BacA"/>
    <property type="match status" value="1"/>
</dbReference>
<dbReference type="EMBL" id="SHBJ01000011">
    <property type="protein sequence ID" value="RZO28646.1"/>
    <property type="molecule type" value="Genomic_DNA"/>
</dbReference>
<comment type="caution">
    <text evidence="15">The sequence shown here is derived from an EMBL/GenBank/DDBJ whole genome shotgun (WGS) entry which is preliminary data.</text>
</comment>
<evidence type="ECO:0000313" key="15">
    <source>
        <dbReference type="EMBL" id="RZO28646.1"/>
    </source>
</evidence>
<comment type="function">
    <text evidence="14">Catalyzes the dephosphorylation of undecaprenyl diphosphate (UPP). Confers resistance to bacitracin.</text>
</comment>
<comment type="miscellaneous">
    <text evidence="14">Bacitracin is thought to be involved in the inhibition of peptidoglycan synthesis by sequestering undecaprenyl diphosphate, thereby reducing the pool of lipid carrier available.</text>
</comment>
<feature type="transmembrane region" description="Helical" evidence="14">
    <location>
        <begin position="110"/>
        <end position="131"/>
    </location>
</feature>
<feature type="transmembrane region" description="Helical" evidence="14">
    <location>
        <begin position="184"/>
        <end position="204"/>
    </location>
</feature>
<evidence type="ECO:0000256" key="9">
    <source>
        <dbReference type="ARBA" id="ARBA00023136"/>
    </source>
</evidence>
<keyword evidence="6 14" id="KW-0812">Transmembrane</keyword>
<dbReference type="GO" id="GO:0050380">
    <property type="term" value="F:undecaprenyl-diphosphatase activity"/>
    <property type="evidence" value="ECO:0007669"/>
    <property type="project" value="UniProtKB-UniRule"/>
</dbReference>
<dbReference type="GO" id="GO:0046677">
    <property type="term" value="P:response to antibiotic"/>
    <property type="evidence" value="ECO:0007669"/>
    <property type="project" value="UniProtKB-UniRule"/>
</dbReference>
<dbReference type="HAMAP" id="MF_01006">
    <property type="entry name" value="Undec_diphosphatase"/>
    <property type="match status" value="1"/>
</dbReference>
<keyword evidence="7 14" id="KW-0378">Hydrolase</keyword>
<evidence type="ECO:0000256" key="11">
    <source>
        <dbReference type="ARBA" id="ARBA00032707"/>
    </source>
</evidence>
<keyword evidence="14" id="KW-0573">Peptidoglycan synthesis</keyword>
<proteinExistence type="inferred from homology"/>
<feature type="transmembrane region" description="Helical" evidence="14">
    <location>
        <begin position="84"/>
        <end position="104"/>
    </location>
</feature>
<feature type="transmembrane region" description="Helical" evidence="14">
    <location>
        <begin position="41"/>
        <end position="60"/>
    </location>
</feature>
<evidence type="ECO:0000256" key="6">
    <source>
        <dbReference type="ARBA" id="ARBA00022692"/>
    </source>
</evidence>
<keyword evidence="10 14" id="KW-0046">Antibiotic resistance</keyword>
<dbReference type="AlphaFoldDB" id="A0A520N5C0"/>
<evidence type="ECO:0000256" key="8">
    <source>
        <dbReference type="ARBA" id="ARBA00022989"/>
    </source>
</evidence>
<protein>
    <recommendedName>
        <fullName evidence="4 14">Undecaprenyl-diphosphatase</fullName>
        <ecNumber evidence="3 14">3.6.1.27</ecNumber>
    </recommendedName>
    <alternativeName>
        <fullName evidence="12 14">Bacitracin resistance protein</fullName>
    </alternativeName>
    <alternativeName>
        <fullName evidence="11 14">Undecaprenyl pyrophosphate phosphatase</fullName>
    </alternativeName>
</protein>
<keyword evidence="9 14" id="KW-0472">Membrane</keyword>
<dbReference type="PANTHER" id="PTHR30622">
    <property type="entry name" value="UNDECAPRENYL-DIPHOSPHATASE"/>
    <property type="match status" value="1"/>
</dbReference>
<organism evidence="15 16">
    <name type="scientific">SAR86 cluster bacterium</name>
    <dbReference type="NCBI Taxonomy" id="2030880"/>
    <lineage>
        <taxon>Bacteria</taxon>
        <taxon>Pseudomonadati</taxon>
        <taxon>Pseudomonadota</taxon>
        <taxon>Gammaproteobacteria</taxon>
        <taxon>SAR86 cluster</taxon>
    </lineage>
</organism>
<accession>A0A520N5C0</accession>
<evidence type="ECO:0000256" key="12">
    <source>
        <dbReference type="ARBA" id="ARBA00032932"/>
    </source>
</evidence>
<evidence type="ECO:0000256" key="5">
    <source>
        <dbReference type="ARBA" id="ARBA00022475"/>
    </source>
</evidence>
<comment type="similarity">
    <text evidence="2 14">Belongs to the UppP family.</text>
</comment>
<evidence type="ECO:0000256" key="10">
    <source>
        <dbReference type="ARBA" id="ARBA00023251"/>
    </source>
</evidence>
<evidence type="ECO:0000256" key="2">
    <source>
        <dbReference type="ARBA" id="ARBA00010621"/>
    </source>
</evidence>
<comment type="catalytic activity">
    <reaction evidence="13 14">
        <text>di-trans,octa-cis-undecaprenyl diphosphate + H2O = di-trans,octa-cis-undecaprenyl phosphate + phosphate + H(+)</text>
        <dbReference type="Rhea" id="RHEA:28094"/>
        <dbReference type="ChEBI" id="CHEBI:15377"/>
        <dbReference type="ChEBI" id="CHEBI:15378"/>
        <dbReference type="ChEBI" id="CHEBI:43474"/>
        <dbReference type="ChEBI" id="CHEBI:58405"/>
        <dbReference type="ChEBI" id="CHEBI:60392"/>
        <dbReference type="EC" id="3.6.1.27"/>
    </reaction>
</comment>
<sequence>MNDILLSFFLGIVQGLTEFLPISSSAHLLLPSLIFGSNDLGLSFDIAVHAGTLVAVIYFFRKEIVLMTRSILINDDSLIAHRKLAIYLIVATIPVIFAGLIFSNLIEQRIFSISSIAISNLFFAVILLFAFLTRKSNKNVVQLTLYGALFIGIVQCFALIPGASRSGTAITAALLIGMNLKDSSKFSFLLGIPTILGALVLLIIEIQTLDITYNPINLFIGFFVSMIFAFFTIKLFLNFVEKIGMIPFVTYRICLAVFLFLLI</sequence>
<dbReference type="Proteomes" id="UP000315283">
    <property type="component" value="Unassembled WGS sequence"/>
</dbReference>
<evidence type="ECO:0000256" key="3">
    <source>
        <dbReference type="ARBA" id="ARBA00012374"/>
    </source>
</evidence>
<dbReference type="GO" id="GO:0009252">
    <property type="term" value="P:peptidoglycan biosynthetic process"/>
    <property type="evidence" value="ECO:0007669"/>
    <property type="project" value="UniProtKB-KW"/>
</dbReference>
<keyword evidence="5 14" id="KW-1003">Cell membrane</keyword>
<feature type="transmembrane region" description="Helical" evidence="14">
    <location>
        <begin position="143"/>
        <end position="164"/>
    </location>
</feature>
<keyword evidence="14" id="KW-0133">Cell shape</keyword>
<evidence type="ECO:0000256" key="14">
    <source>
        <dbReference type="HAMAP-Rule" id="MF_01006"/>
    </source>
</evidence>
<dbReference type="GO" id="GO:0008360">
    <property type="term" value="P:regulation of cell shape"/>
    <property type="evidence" value="ECO:0007669"/>
    <property type="project" value="UniProtKB-KW"/>
</dbReference>
<evidence type="ECO:0000256" key="4">
    <source>
        <dbReference type="ARBA" id="ARBA00021581"/>
    </source>
</evidence>
<feature type="transmembrane region" description="Helical" evidence="14">
    <location>
        <begin position="243"/>
        <end position="262"/>
    </location>
</feature>
<evidence type="ECO:0000256" key="13">
    <source>
        <dbReference type="ARBA" id="ARBA00047594"/>
    </source>
</evidence>
<name>A0A520N5C0_9GAMM</name>
<evidence type="ECO:0000256" key="1">
    <source>
        <dbReference type="ARBA" id="ARBA00004651"/>
    </source>
</evidence>
<feature type="transmembrane region" description="Helical" evidence="14">
    <location>
        <begin position="216"/>
        <end position="237"/>
    </location>
</feature>
<evidence type="ECO:0000256" key="7">
    <source>
        <dbReference type="ARBA" id="ARBA00022801"/>
    </source>
</evidence>
<evidence type="ECO:0000313" key="16">
    <source>
        <dbReference type="Proteomes" id="UP000315283"/>
    </source>
</evidence>